<dbReference type="InterPro" id="IPR008928">
    <property type="entry name" value="6-hairpin_glycosidase_sf"/>
</dbReference>
<evidence type="ECO:0000313" key="3">
    <source>
        <dbReference type="EMBL" id="KAF1846091.1"/>
    </source>
</evidence>
<dbReference type="AlphaFoldDB" id="A0A9P4GIL4"/>
<protein>
    <submittedName>
        <fullName evidence="3">Glycoside hydrolase family 76 protein</fullName>
    </submittedName>
</protein>
<dbReference type="InterPro" id="IPR005198">
    <property type="entry name" value="Glyco_hydro_76"/>
</dbReference>
<keyword evidence="2" id="KW-1133">Transmembrane helix</keyword>
<evidence type="ECO:0000313" key="4">
    <source>
        <dbReference type="Proteomes" id="UP000800039"/>
    </source>
</evidence>
<comment type="caution">
    <text evidence="3">The sequence shown here is derived from an EMBL/GenBank/DDBJ whole genome shotgun (WGS) entry which is preliminary data.</text>
</comment>
<dbReference type="Proteomes" id="UP000800039">
    <property type="component" value="Unassembled WGS sequence"/>
</dbReference>
<feature type="compositionally biased region" description="Polar residues" evidence="1">
    <location>
        <begin position="93"/>
        <end position="103"/>
    </location>
</feature>
<name>A0A9P4GIL4_9PLEO</name>
<dbReference type="GO" id="GO:0005975">
    <property type="term" value="P:carbohydrate metabolic process"/>
    <property type="evidence" value="ECO:0007669"/>
    <property type="project" value="InterPro"/>
</dbReference>
<proteinExistence type="predicted"/>
<dbReference type="EMBL" id="ML976616">
    <property type="protein sequence ID" value="KAF1846091.1"/>
    <property type="molecule type" value="Genomic_DNA"/>
</dbReference>
<feature type="region of interest" description="Disordered" evidence="1">
    <location>
        <begin position="80"/>
        <end position="103"/>
    </location>
</feature>
<feature type="transmembrane region" description="Helical" evidence="2">
    <location>
        <begin position="26"/>
        <end position="44"/>
    </location>
</feature>
<dbReference type="InterPro" id="IPR053169">
    <property type="entry name" value="MUG_Protein"/>
</dbReference>
<evidence type="ECO:0000256" key="1">
    <source>
        <dbReference type="SAM" id="MobiDB-lite"/>
    </source>
</evidence>
<evidence type="ECO:0000256" key="2">
    <source>
        <dbReference type="SAM" id="Phobius"/>
    </source>
</evidence>
<dbReference type="GO" id="GO:0016787">
    <property type="term" value="F:hydrolase activity"/>
    <property type="evidence" value="ECO:0007669"/>
    <property type="project" value="UniProtKB-KW"/>
</dbReference>
<keyword evidence="2" id="KW-0472">Membrane</keyword>
<dbReference type="Gene3D" id="1.50.10.20">
    <property type="match status" value="1"/>
</dbReference>
<dbReference type="PANTHER" id="PTHR47791:SF2">
    <property type="entry name" value="ENDO MANNANASE, GH76 FAMILY (EUROFUNG)"/>
    <property type="match status" value="1"/>
</dbReference>
<dbReference type="GeneID" id="63847498"/>
<dbReference type="PANTHER" id="PTHR47791">
    <property type="entry name" value="MEIOTICALLY UP-REGULATED GENE 191 PROTEIN"/>
    <property type="match status" value="1"/>
</dbReference>
<keyword evidence="4" id="KW-1185">Reference proteome</keyword>
<dbReference type="OrthoDB" id="4104179at2759"/>
<sequence>MSSACTETPQVIGRCSQSSRMIDSRVVFLWRLYAILFLVVAVFADFSNAIETRWQALAEVHQSPGEIRAQHVLSLPPPQSPIYHSEPSRRPSTDNSIRPTNPTLFPTENNILRDLHNALSTMQDHYFSLWLGTWMTAIDWTGAVMGTYVSATLSSLSRSIDYTMPGTFDVSRKLDVEAQMVENEINKYFAHSTSYYFGQDHFAIRMQAFDDMLWVVLGWLEATNFISSHSATHYEPGAGFGQGEGRQGEWHARQFISAFAHRARVFYELAEKGWDWRLCGGGMTWNPRLLPYKNAITNQLFVSASISMYLNFPGDDICSPFLSQHDAVNSYSDKLYDDCDESIRGRYDPVYLANAVNGYDWLKNIGMTNDQGLYVDGFHISGYRQNHSKTACDERNEMVYTYNQGVILSGLRGLWEATGNLTYLEDGHELIRNVIKATGWQSRSTTAKHKDTLSSDWHGLGSNGILTELCDPSGQCNQDGQTFKGIFFHHLTAFCTPLPTHPARPGKTYASTREIHTLHQRSCNEYVGWVVHNAQAALRTRDEQGRFGAWWGASDSAFSDQSGKEGSEVQKKDTVVVQLPHGAVDYHNTRTKSEEMYSDPEYAEPAAQDLIAANEAQGDLNHRGRGRTVETQGGGVAVVRAMWEFLRRTERRDL</sequence>
<reference evidence="3" key="1">
    <citation type="submission" date="2020-01" db="EMBL/GenBank/DDBJ databases">
        <authorList>
            <consortium name="DOE Joint Genome Institute"/>
            <person name="Haridas S."/>
            <person name="Albert R."/>
            <person name="Binder M."/>
            <person name="Bloem J."/>
            <person name="Labutti K."/>
            <person name="Salamov A."/>
            <person name="Andreopoulos B."/>
            <person name="Baker S.E."/>
            <person name="Barry K."/>
            <person name="Bills G."/>
            <person name="Bluhm B.H."/>
            <person name="Cannon C."/>
            <person name="Castanera R."/>
            <person name="Culley D.E."/>
            <person name="Daum C."/>
            <person name="Ezra D."/>
            <person name="Gonzalez J.B."/>
            <person name="Henrissat B."/>
            <person name="Kuo A."/>
            <person name="Liang C."/>
            <person name="Lipzen A."/>
            <person name="Lutzoni F."/>
            <person name="Magnuson J."/>
            <person name="Mondo S."/>
            <person name="Nolan M."/>
            <person name="Ohm R."/>
            <person name="Pangilinan J."/>
            <person name="Park H.-J."/>
            <person name="Ramirez L."/>
            <person name="Alfaro M."/>
            <person name="Sun H."/>
            <person name="Tritt A."/>
            <person name="Yoshinaga Y."/>
            <person name="Zwiers L.-H."/>
            <person name="Turgeon B.G."/>
            <person name="Goodwin S.B."/>
            <person name="Spatafora J.W."/>
            <person name="Crous P.W."/>
            <person name="Grigoriev I.V."/>
        </authorList>
    </citation>
    <scope>NUCLEOTIDE SEQUENCE</scope>
    <source>
        <strain evidence="3">CBS 394.84</strain>
    </source>
</reference>
<keyword evidence="3" id="KW-0378">Hydrolase</keyword>
<gene>
    <name evidence="3" type="ORF">K460DRAFT_313191</name>
</gene>
<dbReference type="SUPFAM" id="SSF48208">
    <property type="entry name" value="Six-hairpin glycosidases"/>
    <property type="match status" value="1"/>
</dbReference>
<keyword evidence="2" id="KW-0812">Transmembrane</keyword>
<organism evidence="3 4">
    <name type="scientific">Cucurbitaria berberidis CBS 394.84</name>
    <dbReference type="NCBI Taxonomy" id="1168544"/>
    <lineage>
        <taxon>Eukaryota</taxon>
        <taxon>Fungi</taxon>
        <taxon>Dikarya</taxon>
        <taxon>Ascomycota</taxon>
        <taxon>Pezizomycotina</taxon>
        <taxon>Dothideomycetes</taxon>
        <taxon>Pleosporomycetidae</taxon>
        <taxon>Pleosporales</taxon>
        <taxon>Pleosporineae</taxon>
        <taxon>Cucurbitariaceae</taxon>
        <taxon>Cucurbitaria</taxon>
    </lineage>
</organism>
<accession>A0A9P4GIL4</accession>
<dbReference type="RefSeq" id="XP_040788654.1">
    <property type="nucleotide sequence ID" value="XM_040930246.1"/>
</dbReference>
<dbReference type="Pfam" id="PF03663">
    <property type="entry name" value="Glyco_hydro_76"/>
    <property type="match status" value="1"/>
</dbReference>